<keyword evidence="2" id="KW-0812">Transmembrane</keyword>
<proteinExistence type="predicted"/>
<evidence type="ECO:0000256" key="2">
    <source>
        <dbReference type="SAM" id="Phobius"/>
    </source>
</evidence>
<keyword evidence="2" id="KW-1133">Transmembrane helix</keyword>
<organism evidence="3 4">
    <name type="scientific">Pyronema omphalodes (strain CBS 100304)</name>
    <name type="common">Pyronema confluens</name>
    <dbReference type="NCBI Taxonomy" id="1076935"/>
    <lineage>
        <taxon>Eukaryota</taxon>
        <taxon>Fungi</taxon>
        <taxon>Dikarya</taxon>
        <taxon>Ascomycota</taxon>
        <taxon>Pezizomycotina</taxon>
        <taxon>Pezizomycetes</taxon>
        <taxon>Pezizales</taxon>
        <taxon>Pyronemataceae</taxon>
        <taxon>Pyronema</taxon>
    </lineage>
</organism>
<keyword evidence="4" id="KW-1185">Reference proteome</keyword>
<dbReference type="Proteomes" id="UP000018144">
    <property type="component" value="Unassembled WGS sequence"/>
</dbReference>
<gene>
    <name evidence="3" type="ORF">PCON_12291</name>
</gene>
<evidence type="ECO:0000256" key="1">
    <source>
        <dbReference type="SAM" id="MobiDB-lite"/>
    </source>
</evidence>
<accession>U4L7S0</accession>
<protein>
    <submittedName>
        <fullName evidence="3">Uncharacterized protein</fullName>
    </submittedName>
</protein>
<feature type="compositionally biased region" description="Basic residues" evidence="1">
    <location>
        <begin position="1"/>
        <end position="12"/>
    </location>
</feature>
<feature type="region of interest" description="Disordered" evidence="1">
    <location>
        <begin position="1"/>
        <end position="25"/>
    </location>
</feature>
<evidence type="ECO:0000313" key="4">
    <source>
        <dbReference type="Proteomes" id="UP000018144"/>
    </source>
</evidence>
<sequence>MRPTKHDRKKKPPTSELFYGTPHNLGPLPDTRKELCSCQRERLRNIFYEANLHVWRYQITSGQLDQPQYRAWDASDPTLAQLDTVQTQADADIEAGFCCEICTAKKEKRWCHWLSWKQWILLLIIALASFGLGVFTCRQYYQIGCHIPRLN</sequence>
<keyword evidence="2" id="KW-0472">Membrane</keyword>
<dbReference type="EMBL" id="HF935723">
    <property type="protein sequence ID" value="CCX12697.1"/>
    <property type="molecule type" value="Genomic_DNA"/>
</dbReference>
<dbReference type="AlphaFoldDB" id="U4L7S0"/>
<evidence type="ECO:0000313" key="3">
    <source>
        <dbReference type="EMBL" id="CCX12697.1"/>
    </source>
</evidence>
<name>U4L7S0_PYROM</name>
<reference evidence="3 4" key="1">
    <citation type="journal article" date="2013" name="PLoS Genet.">
        <title>The genome and development-dependent transcriptomes of Pyronema confluens: a window into fungal evolution.</title>
        <authorList>
            <person name="Traeger S."/>
            <person name="Altegoer F."/>
            <person name="Freitag M."/>
            <person name="Gabaldon T."/>
            <person name="Kempken F."/>
            <person name="Kumar A."/>
            <person name="Marcet-Houben M."/>
            <person name="Poggeler S."/>
            <person name="Stajich J.E."/>
            <person name="Nowrousian M."/>
        </authorList>
    </citation>
    <scope>NUCLEOTIDE SEQUENCE [LARGE SCALE GENOMIC DNA]</scope>
    <source>
        <strain evidence="4">CBS 100304</strain>
        <tissue evidence="3">Vegetative mycelium</tissue>
    </source>
</reference>
<dbReference type="OrthoDB" id="10378763at2759"/>
<feature type="transmembrane region" description="Helical" evidence="2">
    <location>
        <begin position="119"/>
        <end position="141"/>
    </location>
</feature>